<evidence type="ECO:0000256" key="3">
    <source>
        <dbReference type="ARBA" id="ARBA00022692"/>
    </source>
</evidence>
<dbReference type="PANTHER" id="PTHR39087:SF2">
    <property type="entry name" value="UPF0104 MEMBRANE PROTEIN MJ1595"/>
    <property type="match status" value="1"/>
</dbReference>
<feature type="transmembrane region" description="Helical" evidence="6">
    <location>
        <begin position="7"/>
        <end position="23"/>
    </location>
</feature>
<evidence type="ECO:0000256" key="1">
    <source>
        <dbReference type="ARBA" id="ARBA00004651"/>
    </source>
</evidence>
<keyword evidence="8" id="KW-1185">Reference proteome</keyword>
<comment type="subcellular location">
    <subcellularLocation>
        <location evidence="1">Cell membrane</location>
        <topology evidence="1">Multi-pass membrane protein</topology>
    </subcellularLocation>
</comment>
<dbReference type="PANTHER" id="PTHR39087">
    <property type="entry name" value="UPF0104 MEMBRANE PROTEIN MJ1595"/>
    <property type="match status" value="1"/>
</dbReference>
<keyword evidence="5 6" id="KW-0472">Membrane</keyword>
<dbReference type="Proteomes" id="UP001059380">
    <property type="component" value="Chromosome"/>
</dbReference>
<dbReference type="EMBL" id="CP093313">
    <property type="protein sequence ID" value="UWZ83301.1"/>
    <property type="molecule type" value="Genomic_DNA"/>
</dbReference>
<gene>
    <name evidence="7" type="ORF">MOP44_22365</name>
</gene>
<dbReference type="KEGG" id="orp:MOP44_22365"/>
<organism evidence="7 8">
    <name type="scientific">Occallatibacter riparius</name>
    <dbReference type="NCBI Taxonomy" id="1002689"/>
    <lineage>
        <taxon>Bacteria</taxon>
        <taxon>Pseudomonadati</taxon>
        <taxon>Acidobacteriota</taxon>
        <taxon>Terriglobia</taxon>
        <taxon>Terriglobales</taxon>
        <taxon>Acidobacteriaceae</taxon>
        <taxon>Occallatibacter</taxon>
    </lineage>
</organism>
<sequence>MKKKQWFVGLVVLVALAALVIWGRNRIHFDFAEFRSQLAGADWTKIAIGLACIYLGYVIRSARWALLLRHNRRVPALSLVGTQVMGFTAVALIGRVADLVRPYLVAKKTNLDLSSQVAVYIVERLCDMGAIAVLFSLAILQLPQDAIVKAINHWPRLAAMSHNAPWIAALLLRFGGLILTAFGALFLIAIRLSGDTLAGMAERAFGIMSKNLGHAVGEKIRTFRTGLDTIRSFSDFALLVLSSVGMWAMIAFAYVETMHAFRASEVLANISISKCILLMVVSGGASLLQLPVIGWFSQIGLVAAAITGFFAAGPEASTACAAMLLVVTFLGIVPVGLIWAQFENVNLRKISAESEHAGEGIADNAGAEG</sequence>
<keyword evidence="3 6" id="KW-0812">Transmembrane</keyword>
<accession>A0A9J7BQC9</accession>
<name>A0A9J7BQC9_9BACT</name>
<keyword evidence="2" id="KW-1003">Cell membrane</keyword>
<evidence type="ECO:0000256" key="6">
    <source>
        <dbReference type="SAM" id="Phobius"/>
    </source>
</evidence>
<dbReference type="InterPro" id="IPR022791">
    <property type="entry name" value="L-PG_synthase/AglD"/>
</dbReference>
<reference evidence="7" key="1">
    <citation type="submission" date="2021-04" db="EMBL/GenBank/DDBJ databases">
        <title>Phylogenetic analysis of Acidobacteriaceae.</title>
        <authorList>
            <person name="Qiu L."/>
            <person name="Zhang Q."/>
        </authorList>
    </citation>
    <scope>NUCLEOTIDE SEQUENCE</scope>
    <source>
        <strain evidence="7">DSM 25168</strain>
    </source>
</reference>
<dbReference type="AlphaFoldDB" id="A0A9J7BQC9"/>
<feature type="transmembrane region" description="Helical" evidence="6">
    <location>
        <begin position="166"/>
        <end position="190"/>
    </location>
</feature>
<proteinExistence type="predicted"/>
<feature type="transmembrane region" description="Helical" evidence="6">
    <location>
        <begin position="74"/>
        <end position="97"/>
    </location>
</feature>
<evidence type="ECO:0000313" key="7">
    <source>
        <dbReference type="EMBL" id="UWZ83301.1"/>
    </source>
</evidence>
<feature type="transmembrane region" description="Helical" evidence="6">
    <location>
        <begin position="117"/>
        <end position="140"/>
    </location>
</feature>
<feature type="transmembrane region" description="Helical" evidence="6">
    <location>
        <begin position="319"/>
        <end position="342"/>
    </location>
</feature>
<protein>
    <submittedName>
        <fullName evidence="7">Flippase-like domain-containing protein</fullName>
    </submittedName>
</protein>
<evidence type="ECO:0000256" key="4">
    <source>
        <dbReference type="ARBA" id="ARBA00022989"/>
    </source>
</evidence>
<feature type="transmembrane region" description="Helical" evidence="6">
    <location>
        <begin position="43"/>
        <end position="62"/>
    </location>
</feature>
<evidence type="ECO:0000256" key="5">
    <source>
        <dbReference type="ARBA" id="ARBA00023136"/>
    </source>
</evidence>
<dbReference type="Pfam" id="PF03706">
    <property type="entry name" value="LPG_synthase_TM"/>
    <property type="match status" value="1"/>
</dbReference>
<feature type="transmembrane region" description="Helical" evidence="6">
    <location>
        <begin position="267"/>
        <end position="287"/>
    </location>
</feature>
<evidence type="ECO:0000256" key="2">
    <source>
        <dbReference type="ARBA" id="ARBA00022475"/>
    </source>
</evidence>
<dbReference type="GO" id="GO:0005886">
    <property type="term" value="C:plasma membrane"/>
    <property type="evidence" value="ECO:0007669"/>
    <property type="project" value="UniProtKB-SubCell"/>
</dbReference>
<evidence type="ECO:0000313" key="8">
    <source>
        <dbReference type="Proteomes" id="UP001059380"/>
    </source>
</evidence>
<feature type="transmembrane region" description="Helical" evidence="6">
    <location>
        <begin position="236"/>
        <end position="255"/>
    </location>
</feature>
<keyword evidence="4 6" id="KW-1133">Transmembrane helix</keyword>
<dbReference type="RefSeq" id="WP_260792635.1">
    <property type="nucleotide sequence ID" value="NZ_CP093313.1"/>
</dbReference>